<proteinExistence type="predicted"/>
<protein>
    <submittedName>
        <fullName evidence="3">Uncharacterized protein</fullName>
    </submittedName>
</protein>
<evidence type="ECO:0000313" key="3">
    <source>
        <dbReference type="EMBL" id="KAG2604232.1"/>
    </source>
</evidence>
<keyword evidence="1" id="KW-0472">Membrane</keyword>
<accession>A0A8T0SXG7</accession>
<keyword evidence="2" id="KW-0732">Signal</keyword>
<feature type="signal peptide" evidence="2">
    <location>
        <begin position="1"/>
        <end position="26"/>
    </location>
</feature>
<reference evidence="3 4" key="1">
    <citation type="submission" date="2020-05" db="EMBL/GenBank/DDBJ databases">
        <title>WGS assembly of Panicum virgatum.</title>
        <authorList>
            <person name="Lovell J.T."/>
            <person name="Jenkins J."/>
            <person name="Shu S."/>
            <person name="Juenger T.E."/>
            <person name="Schmutz J."/>
        </authorList>
    </citation>
    <scope>NUCLEOTIDE SEQUENCE [LARGE SCALE GENOMIC DNA]</scope>
    <source>
        <strain evidence="4">cv. AP13</strain>
    </source>
</reference>
<organism evidence="3 4">
    <name type="scientific">Panicum virgatum</name>
    <name type="common">Blackwell switchgrass</name>
    <dbReference type="NCBI Taxonomy" id="38727"/>
    <lineage>
        <taxon>Eukaryota</taxon>
        <taxon>Viridiplantae</taxon>
        <taxon>Streptophyta</taxon>
        <taxon>Embryophyta</taxon>
        <taxon>Tracheophyta</taxon>
        <taxon>Spermatophyta</taxon>
        <taxon>Magnoliopsida</taxon>
        <taxon>Liliopsida</taxon>
        <taxon>Poales</taxon>
        <taxon>Poaceae</taxon>
        <taxon>PACMAD clade</taxon>
        <taxon>Panicoideae</taxon>
        <taxon>Panicodae</taxon>
        <taxon>Paniceae</taxon>
        <taxon>Panicinae</taxon>
        <taxon>Panicum</taxon>
        <taxon>Panicum sect. Hiantes</taxon>
    </lineage>
</organism>
<feature type="chain" id="PRO_5035758139" evidence="2">
    <location>
        <begin position="27"/>
        <end position="130"/>
    </location>
</feature>
<name>A0A8T0SXG7_PANVG</name>
<gene>
    <name evidence="3" type="ORF">PVAP13_4NG055400</name>
</gene>
<sequence>MLKTTLVKAWMLAAMLAIFTMSLVMLQEGPGAPTGAAAEVSAARAACVRLAVAAWYASSLARCLPAPAFALCAAAALAFAAHSAWPVLLILAAARGAVHGEVAAYYWLFLGLMCTAVVLVIAGAFAGHDH</sequence>
<evidence type="ECO:0000313" key="4">
    <source>
        <dbReference type="Proteomes" id="UP000823388"/>
    </source>
</evidence>
<dbReference type="EMBL" id="CM029044">
    <property type="protein sequence ID" value="KAG2604232.1"/>
    <property type="molecule type" value="Genomic_DNA"/>
</dbReference>
<evidence type="ECO:0000256" key="1">
    <source>
        <dbReference type="SAM" id="Phobius"/>
    </source>
</evidence>
<keyword evidence="1" id="KW-0812">Transmembrane</keyword>
<keyword evidence="1" id="KW-1133">Transmembrane helix</keyword>
<dbReference type="Proteomes" id="UP000823388">
    <property type="component" value="Chromosome 4N"/>
</dbReference>
<dbReference type="AlphaFoldDB" id="A0A8T0SXG7"/>
<evidence type="ECO:0000256" key="2">
    <source>
        <dbReference type="SAM" id="SignalP"/>
    </source>
</evidence>
<feature type="transmembrane region" description="Helical" evidence="1">
    <location>
        <begin position="66"/>
        <end position="92"/>
    </location>
</feature>
<feature type="transmembrane region" description="Helical" evidence="1">
    <location>
        <begin position="104"/>
        <end position="126"/>
    </location>
</feature>
<keyword evidence="4" id="KW-1185">Reference proteome</keyword>
<comment type="caution">
    <text evidence="3">The sequence shown here is derived from an EMBL/GenBank/DDBJ whole genome shotgun (WGS) entry which is preliminary data.</text>
</comment>